<dbReference type="PANTHER" id="PTHR46663:SF2">
    <property type="entry name" value="GGDEF DOMAIN-CONTAINING PROTEIN"/>
    <property type="match status" value="1"/>
</dbReference>
<dbReference type="PROSITE" id="PS50887">
    <property type="entry name" value="GGDEF"/>
    <property type="match status" value="1"/>
</dbReference>
<gene>
    <name evidence="3" type="ORF">GCM10009105_10390</name>
</gene>
<dbReference type="InterPro" id="IPR029787">
    <property type="entry name" value="Nucleotide_cyclase"/>
</dbReference>
<accession>A0ABN1IDY0</accession>
<feature type="domain" description="GGDEF" evidence="2">
    <location>
        <begin position="95"/>
        <end position="230"/>
    </location>
</feature>
<dbReference type="SMART" id="SM00267">
    <property type="entry name" value="GGDEF"/>
    <property type="match status" value="1"/>
</dbReference>
<comment type="caution">
    <text evidence="3">The sequence shown here is derived from an EMBL/GenBank/DDBJ whole genome shotgun (WGS) entry which is preliminary data.</text>
</comment>
<proteinExistence type="predicted"/>
<evidence type="ECO:0000313" key="3">
    <source>
        <dbReference type="EMBL" id="GAA0709722.1"/>
    </source>
</evidence>
<reference evidence="3 4" key="1">
    <citation type="journal article" date="2019" name="Int. J. Syst. Evol. Microbiol.">
        <title>The Global Catalogue of Microorganisms (GCM) 10K type strain sequencing project: providing services to taxonomists for standard genome sequencing and annotation.</title>
        <authorList>
            <consortium name="The Broad Institute Genomics Platform"/>
            <consortium name="The Broad Institute Genome Sequencing Center for Infectious Disease"/>
            <person name="Wu L."/>
            <person name="Ma J."/>
        </authorList>
    </citation>
    <scope>NUCLEOTIDE SEQUENCE [LARGE SCALE GENOMIC DNA]</scope>
    <source>
        <strain evidence="3 4">JCM 15421</strain>
    </source>
</reference>
<feature type="region of interest" description="Disordered" evidence="1">
    <location>
        <begin position="241"/>
        <end position="260"/>
    </location>
</feature>
<evidence type="ECO:0000259" key="2">
    <source>
        <dbReference type="PROSITE" id="PS50887"/>
    </source>
</evidence>
<organism evidence="3 4">
    <name type="scientific">Dokdonella soli</name>
    <dbReference type="NCBI Taxonomy" id="529810"/>
    <lineage>
        <taxon>Bacteria</taxon>
        <taxon>Pseudomonadati</taxon>
        <taxon>Pseudomonadota</taxon>
        <taxon>Gammaproteobacteria</taxon>
        <taxon>Lysobacterales</taxon>
        <taxon>Rhodanobacteraceae</taxon>
        <taxon>Dokdonella</taxon>
    </lineage>
</organism>
<dbReference type="CDD" id="cd01949">
    <property type="entry name" value="GGDEF"/>
    <property type="match status" value="1"/>
</dbReference>
<sequence>MTRLVEPDVIACALELQRLTVLLEKDVRLGHRLEFELLAVQRDLRQARLDLLDSQIHRERAQHTAFHDALTGLPNRTSFEERSSRALALHEPQAREFGLIYIDLDDFKSINDVHGHGVGDELLKVIGWRLIHAVRMEDSIGRHGGDEFVCLLPDVQSEEQIASIARKLFDAISAPCVLGALTLCVQPSIGAALYPRDGTTVEALLQSADSAMFWAKSHRLGHAFYSQVPEKCSFQYAGRTLPESTTKQPPLPEARDRVLY</sequence>
<dbReference type="PANTHER" id="PTHR46663">
    <property type="entry name" value="DIGUANYLATE CYCLASE DGCT-RELATED"/>
    <property type="match status" value="1"/>
</dbReference>
<dbReference type="Proteomes" id="UP001501523">
    <property type="component" value="Unassembled WGS sequence"/>
</dbReference>
<dbReference type="InterPro" id="IPR043128">
    <property type="entry name" value="Rev_trsase/Diguanyl_cyclase"/>
</dbReference>
<dbReference type="Gene3D" id="3.30.70.270">
    <property type="match status" value="1"/>
</dbReference>
<protein>
    <recommendedName>
        <fullName evidence="2">GGDEF domain-containing protein</fullName>
    </recommendedName>
</protein>
<dbReference type="InterPro" id="IPR052163">
    <property type="entry name" value="DGC-Regulatory_Protein"/>
</dbReference>
<dbReference type="EMBL" id="BAAAEU010000005">
    <property type="protein sequence ID" value="GAA0709722.1"/>
    <property type="molecule type" value="Genomic_DNA"/>
</dbReference>
<evidence type="ECO:0000313" key="4">
    <source>
        <dbReference type="Proteomes" id="UP001501523"/>
    </source>
</evidence>
<name>A0ABN1IDY0_9GAMM</name>
<evidence type="ECO:0000256" key="1">
    <source>
        <dbReference type="SAM" id="MobiDB-lite"/>
    </source>
</evidence>
<dbReference type="InterPro" id="IPR000160">
    <property type="entry name" value="GGDEF_dom"/>
</dbReference>
<dbReference type="NCBIfam" id="TIGR00254">
    <property type="entry name" value="GGDEF"/>
    <property type="match status" value="1"/>
</dbReference>
<dbReference type="Pfam" id="PF00990">
    <property type="entry name" value="GGDEF"/>
    <property type="match status" value="1"/>
</dbReference>
<dbReference type="SUPFAM" id="SSF55073">
    <property type="entry name" value="Nucleotide cyclase"/>
    <property type="match status" value="1"/>
</dbReference>
<keyword evidence="4" id="KW-1185">Reference proteome</keyword>